<dbReference type="Proteomes" id="UP000178099">
    <property type="component" value="Unassembled WGS sequence"/>
</dbReference>
<sequence length="229" mass="24334">MQNYSSLLVFTIVLLVAAFGAFFYLTRPALAPTENPAPLQSGVSGEGIHYEVVPEESSAEFSIGEVLNGKENIVVGTTKNLTGAVTLDVGNPKEAIVGLFRVNARTLKTDSERRDGVVSRSILRSDEPANEFIEFKTRAIVGLPEKIEAATGEFSFQIVGDLTIAGVTREVSWDAHATVTSEKITASAGTKVLYSDFGLSVPQVPFVASVEKEVSLTITLVAVRGAGAN</sequence>
<feature type="transmembrane region" description="Helical" evidence="1">
    <location>
        <begin position="7"/>
        <end position="25"/>
    </location>
</feature>
<dbReference type="PANTHER" id="PTHR34406:SF1">
    <property type="entry name" value="PROTEIN YCEI"/>
    <property type="match status" value="1"/>
</dbReference>
<evidence type="ECO:0000313" key="3">
    <source>
        <dbReference type="EMBL" id="OGZ11867.1"/>
    </source>
</evidence>
<protein>
    <recommendedName>
        <fullName evidence="2">Lipid/polyisoprenoid-binding YceI-like domain-containing protein</fullName>
    </recommendedName>
</protein>
<dbReference type="SMART" id="SM00867">
    <property type="entry name" value="YceI"/>
    <property type="match status" value="1"/>
</dbReference>
<evidence type="ECO:0000259" key="2">
    <source>
        <dbReference type="SMART" id="SM00867"/>
    </source>
</evidence>
<accession>A0A1G2DDZ7</accession>
<organism evidence="3 4">
    <name type="scientific">Candidatus Lloydbacteria bacterium RIFCSPHIGHO2_02_FULL_51_22</name>
    <dbReference type="NCBI Taxonomy" id="1798663"/>
    <lineage>
        <taxon>Bacteria</taxon>
        <taxon>Candidatus Lloydiibacteriota</taxon>
    </lineage>
</organism>
<dbReference type="InterPro" id="IPR036761">
    <property type="entry name" value="TTHA0802/YceI-like_sf"/>
</dbReference>
<dbReference type="PANTHER" id="PTHR34406">
    <property type="entry name" value="PROTEIN YCEI"/>
    <property type="match status" value="1"/>
</dbReference>
<keyword evidence="1" id="KW-1133">Transmembrane helix</keyword>
<dbReference type="EMBL" id="MHLN01000014">
    <property type="protein sequence ID" value="OGZ11867.1"/>
    <property type="molecule type" value="Genomic_DNA"/>
</dbReference>
<evidence type="ECO:0000313" key="4">
    <source>
        <dbReference type="Proteomes" id="UP000178099"/>
    </source>
</evidence>
<dbReference type="Gene3D" id="2.40.128.110">
    <property type="entry name" value="Lipid/polyisoprenoid-binding, YceI-like"/>
    <property type="match status" value="1"/>
</dbReference>
<dbReference type="Pfam" id="PF04264">
    <property type="entry name" value="YceI"/>
    <property type="match status" value="1"/>
</dbReference>
<evidence type="ECO:0000256" key="1">
    <source>
        <dbReference type="SAM" id="Phobius"/>
    </source>
</evidence>
<gene>
    <name evidence="3" type="ORF">A3D67_00290</name>
</gene>
<dbReference type="AlphaFoldDB" id="A0A1G2DDZ7"/>
<keyword evidence="1" id="KW-0472">Membrane</keyword>
<dbReference type="SUPFAM" id="SSF101874">
    <property type="entry name" value="YceI-like"/>
    <property type="match status" value="1"/>
</dbReference>
<feature type="domain" description="Lipid/polyisoprenoid-binding YceI-like" evidence="2">
    <location>
        <begin position="49"/>
        <end position="223"/>
    </location>
</feature>
<keyword evidence="1" id="KW-0812">Transmembrane</keyword>
<comment type="caution">
    <text evidence="3">The sequence shown here is derived from an EMBL/GenBank/DDBJ whole genome shotgun (WGS) entry which is preliminary data.</text>
</comment>
<reference evidence="3 4" key="1">
    <citation type="journal article" date="2016" name="Nat. Commun.">
        <title>Thousands of microbial genomes shed light on interconnected biogeochemical processes in an aquifer system.</title>
        <authorList>
            <person name="Anantharaman K."/>
            <person name="Brown C.T."/>
            <person name="Hug L.A."/>
            <person name="Sharon I."/>
            <person name="Castelle C.J."/>
            <person name="Probst A.J."/>
            <person name="Thomas B.C."/>
            <person name="Singh A."/>
            <person name="Wilkins M.J."/>
            <person name="Karaoz U."/>
            <person name="Brodie E.L."/>
            <person name="Williams K.H."/>
            <person name="Hubbard S.S."/>
            <person name="Banfield J.F."/>
        </authorList>
    </citation>
    <scope>NUCLEOTIDE SEQUENCE [LARGE SCALE GENOMIC DNA]</scope>
</reference>
<proteinExistence type="predicted"/>
<name>A0A1G2DDZ7_9BACT</name>
<dbReference type="InterPro" id="IPR007372">
    <property type="entry name" value="Lipid/polyisoprenoid-bd_YceI"/>
</dbReference>